<organism evidence="1 2">
    <name type="scientific">Marinibacterium profundimaris</name>
    <dbReference type="NCBI Taxonomy" id="1679460"/>
    <lineage>
        <taxon>Bacteria</taxon>
        <taxon>Pseudomonadati</taxon>
        <taxon>Pseudomonadota</taxon>
        <taxon>Alphaproteobacteria</taxon>
        <taxon>Rhodobacterales</taxon>
        <taxon>Paracoccaceae</taxon>
        <taxon>Marinibacterium</taxon>
    </lineage>
</organism>
<gene>
    <name evidence="1" type="ORF">ATO3_10675</name>
</gene>
<protein>
    <submittedName>
        <fullName evidence="1">Uncharacterized protein</fullName>
    </submittedName>
</protein>
<reference evidence="1 2" key="1">
    <citation type="submission" date="2013-04" db="EMBL/GenBank/DDBJ databases">
        <title>Oceanicola sp. 22II1-22F33 Genome Sequencing.</title>
        <authorList>
            <person name="Lai Q."/>
            <person name="Li G."/>
            <person name="Shao Z."/>
        </authorList>
    </citation>
    <scope>NUCLEOTIDE SEQUENCE [LARGE SCALE GENOMIC DNA]</scope>
    <source>
        <strain evidence="1 2">22II1-22F33</strain>
    </source>
</reference>
<accession>A0A225NLQ5</accession>
<dbReference type="OrthoDB" id="7854337at2"/>
<dbReference type="RefSeq" id="WP_088649827.1">
    <property type="nucleotide sequence ID" value="NZ_AQQR01000003.1"/>
</dbReference>
<keyword evidence="2" id="KW-1185">Reference proteome</keyword>
<dbReference type="EMBL" id="AQQR01000003">
    <property type="protein sequence ID" value="OWU74997.1"/>
    <property type="molecule type" value="Genomic_DNA"/>
</dbReference>
<name>A0A225NLQ5_9RHOB</name>
<evidence type="ECO:0000313" key="2">
    <source>
        <dbReference type="Proteomes" id="UP000215377"/>
    </source>
</evidence>
<dbReference type="AlphaFoldDB" id="A0A225NLQ5"/>
<proteinExistence type="predicted"/>
<evidence type="ECO:0000313" key="1">
    <source>
        <dbReference type="EMBL" id="OWU74997.1"/>
    </source>
</evidence>
<dbReference type="Proteomes" id="UP000215377">
    <property type="component" value="Unassembled WGS sequence"/>
</dbReference>
<comment type="caution">
    <text evidence="1">The sequence shown here is derived from an EMBL/GenBank/DDBJ whole genome shotgun (WGS) entry which is preliminary data.</text>
</comment>
<sequence length="127" mass="13220">MATADTTLSVPATPAPIALQPVRDSGADAPVCPSLMTALTAAFEAAITAEFGPVTVTDTPAGGRACLRFVTERQGRSVLSGHLAWQRADGESGTGPTLTLSVSDADLDVTMLDRFARDLLRISKLHL</sequence>